<reference evidence="1" key="1">
    <citation type="submission" date="2018-05" db="EMBL/GenBank/DDBJ databases">
        <authorList>
            <person name="Lanie J.A."/>
            <person name="Ng W.-L."/>
            <person name="Kazmierczak K.M."/>
            <person name="Andrzejewski T.M."/>
            <person name="Davidsen T.M."/>
            <person name="Wayne K.J."/>
            <person name="Tettelin H."/>
            <person name="Glass J.I."/>
            <person name="Rusch D."/>
            <person name="Podicherti R."/>
            <person name="Tsui H.-C.T."/>
            <person name="Winkler M.E."/>
        </authorList>
    </citation>
    <scope>NUCLEOTIDE SEQUENCE</scope>
</reference>
<feature type="non-terminal residue" evidence="1">
    <location>
        <position position="34"/>
    </location>
</feature>
<dbReference type="EMBL" id="UINC01016517">
    <property type="protein sequence ID" value="SVA68713.1"/>
    <property type="molecule type" value="Genomic_DNA"/>
</dbReference>
<accession>A0A381XWX0</accession>
<gene>
    <name evidence="1" type="ORF">METZ01_LOCUS121567</name>
</gene>
<sequence>MKRLLLCIVISLVLFGIFGWINFTPKTITLPILN</sequence>
<protein>
    <submittedName>
        <fullName evidence="1">Uncharacterized protein</fullName>
    </submittedName>
</protein>
<organism evidence="1">
    <name type="scientific">marine metagenome</name>
    <dbReference type="NCBI Taxonomy" id="408172"/>
    <lineage>
        <taxon>unclassified sequences</taxon>
        <taxon>metagenomes</taxon>
        <taxon>ecological metagenomes</taxon>
    </lineage>
</organism>
<evidence type="ECO:0000313" key="1">
    <source>
        <dbReference type="EMBL" id="SVA68713.1"/>
    </source>
</evidence>
<proteinExistence type="predicted"/>
<dbReference type="AlphaFoldDB" id="A0A381XWX0"/>
<name>A0A381XWX0_9ZZZZ</name>